<proteinExistence type="predicted"/>
<dbReference type="AlphaFoldDB" id="A3IWH5"/>
<reference evidence="1 2" key="1">
    <citation type="submission" date="2007-03" db="EMBL/GenBank/DDBJ databases">
        <authorList>
            <person name="Stal L."/>
            <person name="Ferriera S."/>
            <person name="Johnson J."/>
            <person name="Kravitz S."/>
            <person name="Beeson K."/>
            <person name="Sutton G."/>
            <person name="Rogers Y.-H."/>
            <person name="Friedman R."/>
            <person name="Frazier M."/>
            <person name="Venter J.C."/>
        </authorList>
    </citation>
    <scope>NUCLEOTIDE SEQUENCE [LARGE SCALE GENOMIC DNA]</scope>
    <source>
        <strain evidence="1 2">CCY0110</strain>
    </source>
</reference>
<comment type="caution">
    <text evidence="1">The sequence shown here is derived from an EMBL/GenBank/DDBJ whole genome shotgun (WGS) entry which is preliminary data.</text>
</comment>
<dbReference type="Proteomes" id="UP000003781">
    <property type="component" value="Unassembled WGS sequence"/>
</dbReference>
<name>A3IWH5_9CHRO</name>
<sequence length="61" mass="7369">MCEDRFTFNVSKRELATLLASLELFRKERAKEDFRPFSEHFEEIEPLTVKEVDKLTEYLEN</sequence>
<protein>
    <submittedName>
        <fullName evidence="1">Uncharacterized protein</fullName>
    </submittedName>
</protein>
<keyword evidence="2" id="KW-1185">Reference proteome</keyword>
<organism evidence="1 2">
    <name type="scientific">Crocosphaera chwakensis CCY0110</name>
    <dbReference type="NCBI Taxonomy" id="391612"/>
    <lineage>
        <taxon>Bacteria</taxon>
        <taxon>Bacillati</taxon>
        <taxon>Cyanobacteriota</taxon>
        <taxon>Cyanophyceae</taxon>
        <taxon>Oscillatoriophycideae</taxon>
        <taxon>Chroococcales</taxon>
        <taxon>Aphanothecaceae</taxon>
        <taxon>Crocosphaera</taxon>
        <taxon>Crocosphaera chwakensis</taxon>
    </lineage>
</organism>
<accession>A3IWH5</accession>
<gene>
    <name evidence="1" type="ORF">CY0110_31695</name>
</gene>
<dbReference type="EMBL" id="AAXW01000052">
    <property type="protein sequence ID" value="EAZ89159.1"/>
    <property type="molecule type" value="Genomic_DNA"/>
</dbReference>
<evidence type="ECO:0000313" key="1">
    <source>
        <dbReference type="EMBL" id="EAZ89159.1"/>
    </source>
</evidence>
<evidence type="ECO:0000313" key="2">
    <source>
        <dbReference type="Proteomes" id="UP000003781"/>
    </source>
</evidence>